<dbReference type="EMBL" id="CAJEWN010000014">
    <property type="protein sequence ID" value="CAD2134268.1"/>
    <property type="molecule type" value="Genomic_DNA"/>
</dbReference>
<gene>
    <name evidence="3" type="ORF">MENT_LOCUS4309</name>
</gene>
<evidence type="ECO:0000256" key="2">
    <source>
        <dbReference type="SAM" id="SignalP"/>
    </source>
</evidence>
<accession>A0A6V7TTG3</accession>
<evidence type="ECO:0000313" key="4">
    <source>
        <dbReference type="Proteomes" id="UP000580250"/>
    </source>
</evidence>
<sequence>MPCLLWVLIFSSVICSTETMHYSDIAGTSTGYYPGQEYQYHKGEEYQHDEGEEGHEYQYGEGEEYQHDEGEEGQEYQYGEGEESQYHEISAKRRIILASNAPPFHLEEYKPTLYKKEKPKKKPFLVNFLVVARM</sequence>
<feature type="signal peptide" evidence="2">
    <location>
        <begin position="1"/>
        <end position="19"/>
    </location>
</feature>
<name>A0A6V7TTG3_MELEN</name>
<evidence type="ECO:0000313" key="3">
    <source>
        <dbReference type="EMBL" id="CAD2134268.1"/>
    </source>
</evidence>
<protein>
    <submittedName>
        <fullName evidence="3">Uncharacterized protein</fullName>
    </submittedName>
</protein>
<keyword evidence="2" id="KW-0732">Signal</keyword>
<dbReference type="AlphaFoldDB" id="A0A6V7TTG3"/>
<organism evidence="3 4">
    <name type="scientific">Meloidogyne enterolobii</name>
    <name type="common">Root-knot nematode worm</name>
    <name type="synonym">Meloidogyne mayaguensis</name>
    <dbReference type="NCBI Taxonomy" id="390850"/>
    <lineage>
        <taxon>Eukaryota</taxon>
        <taxon>Metazoa</taxon>
        <taxon>Ecdysozoa</taxon>
        <taxon>Nematoda</taxon>
        <taxon>Chromadorea</taxon>
        <taxon>Rhabditida</taxon>
        <taxon>Tylenchina</taxon>
        <taxon>Tylenchomorpha</taxon>
        <taxon>Tylenchoidea</taxon>
        <taxon>Meloidogynidae</taxon>
        <taxon>Meloidogyninae</taxon>
        <taxon>Meloidogyne</taxon>
    </lineage>
</organism>
<evidence type="ECO:0000256" key="1">
    <source>
        <dbReference type="SAM" id="MobiDB-lite"/>
    </source>
</evidence>
<reference evidence="3 4" key="1">
    <citation type="submission" date="2020-08" db="EMBL/GenBank/DDBJ databases">
        <authorList>
            <person name="Koutsovoulos G."/>
            <person name="Danchin GJ E."/>
        </authorList>
    </citation>
    <scope>NUCLEOTIDE SEQUENCE [LARGE SCALE GENOMIC DNA]</scope>
</reference>
<proteinExistence type="predicted"/>
<feature type="region of interest" description="Disordered" evidence="1">
    <location>
        <begin position="63"/>
        <end position="83"/>
    </location>
</feature>
<comment type="caution">
    <text evidence="3">The sequence shown here is derived from an EMBL/GenBank/DDBJ whole genome shotgun (WGS) entry which is preliminary data.</text>
</comment>
<feature type="chain" id="PRO_5028443726" evidence="2">
    <location>
        <begin position="20"/>
        <end position="134"/>
    </location>
</feature>
<dbReference type="Proteomes" id="UP000580250">
    <property type="component" value="Unassembled WGS sequence"/>
</dbReference>